<evidence type="ECO:0000259" key="2">
    <source>
        <dbReference type="Pfam" id="PF03435"/>
    </source>
</evidence>
<dbReference type="PANTHER" id="PTHR12286:SF5">
    <property type="entry name" value="SACCHAROPINE DEHYDROGENASE-LIKE OXIDOREDUCTASE"/>
    <property type="match status" value="1"/>
</dbReference>
<sequence length="272" mass="30346">MNNKKADTVPPVVSYSVQDMYSSDNVRPEEEVEVSVRTDSQVEMEGSKLDFVVFGATGITGKYTVLQLVELAADVGDLKWGVAGRSQDKLESVLRQVSSKTGKDLSKIKIILADVTDLLSLRDMTSQTRVLINTVGPYKLYGEPVVKACIDSGCHYVDVSAEPQFMERMQLEYHEAAKQKNVYIINACGFDCIPVDLGTVFLVNNFKGDVNSVECYLEVWQNTFMMGSTINYGTWHSAVYLMSEVEELKSIRKKLFPDCGPKMLPTLKHKSV</sequence>
<dbReference type="GO" id="GO:0005739">
    <property type="term" value="C:mitochondrion"/>
    <property type="evidence" value="ECO:0007669"/>
    <property type="project" value="TreeGrafter"/>
</dbReference>
<evidence type="ECO:0000256" key="1">
    <source>
        <dbReference type="ARBA" id="ARBA00038048"/>
    </source>
</evidence>
<dbReference type="InterPro" id="IPR036291">
    <property type="entry name" value="NAD(P)-bd_dom_sf"/>
</dbReference>
<evidence type="ECO:0000313" key="3">
    <source>
        <dbReference type="EMBL" id="CAD7415408.1"/>
    </source>
</evidence>
<proteinExistence type="inferred from homology"/>
<feature type="domain" description="Saccharopine dehydrogenase NADP binding" evidence="2">
    <location>
        <begin position="52"/>
        <end position="185"/>
    </location>
</feature>
<dbReference type="Pfam" id="PF03435">
    <property type="entry name" value="Sacchrp_dh_NADP"/>
    <property type="match status" value="1"/>
</dbReference>
<dbReference type="Gene3D" id="3.40.50.720">
    <property type="entry name" value="NAD(P)-binding Rossmann-like Domain"/>
    <property type="match status" value="1"/>
</dbReference>
<dbReference type="GO" id="GO:0005886">
    <property type="term" value="C:plasma membrane"/>
    <property type="evidence" value="ECO:0007669"/>
    <property type="project" value="TreeGrafter"/>
</dbReference>
<dbReference type="SUPFAM" id="SSF51735">
    <property type="entry name" value="NAD(P)-binding Rossmann-fold domains"/>
    <property type="match status" value="1"/>
</dbReference>
<reference evidence="3" key="1">
    <citation type="submission" date="2020-11" db="EMBL/GenBank/DDBJ databases">
        <authorList>
            <person name="Tran Van P."/>
        </authorList>
    </citation>
    <scope>NUCLEOTIDE SEQUENCE</scope>
</reference>
<dbReference type="FunFam" id="3.40.50.720:FF:000178">
    <property type="entry name" value="Saccharopine dehydrogenase-like oxidoreductase"/>
    <property type="match status" value="1"/>
</dbReference>
<dbReference type="EMBL" id="OC325939">
    <property type="protein sequence ID" value="CAD7415408.1"/>
    <property type="molecule type" value="Genomic_DNA"/>
</dbReference>
<comment type="similarity">
    <text evidence="1">Belongs to the saccharopine dehydrogenase family.</text>
</comment>
<dbReference type="GO" id="GO:0005811">
    <property type="term" value="C:lipid droplet"/>
    <property type="evidence" value="ECO:0007669"/>
    <property type="project" value="TreeGrafter"/>
</dbReference>
<name>A0A7R9DLA9_TIMCR</name>
<accession>A0A7R9DLA9</accession>
<protein>
    <recommendedName>
        <fullName evidence="2">Saccharopine dehydrogenase NADP binding domain-containing protein</fullName>
    </recommendedName>
</protein>
<dbReference type="InterPro" id="IPR051276">
    <property type="entry name" value="Saccharopine_DH-like_oxidrdct"/>
</dbReference>
<dbReference type="PANTHER" id="PTHR12286">
    <property type="entry name" value="SACCHAROPINE DEHYDROGENASE-LIKE OXIDOREDUCTASE"/>
    <property type="match status" value="1"/>
</dbReference>
<organism evidence="3">
    <name type="scientific">Timema cristinae</name>
    <name type="common">Walking stick</name>
    <dbReference type="NCBI Taxonomy" id="61476"/>
    <lineage>
        <taxon>Eukaryota</taxon>
        <taxon>Metazoa</taxon>
        <taxon>Ecdysozoa</taxon>
        <taxon>Arthropoda</taxon>
        <taxon>Hexapoda</taxon>
        <taxon>Insecta</taxon>
        <taxon>Pterygota</taxon>
        <taxon>Neoptera</taxon>
        <taxon>Polyneoptera</taxon>
        <taxon>Phasmatodea</taxon>
        <taxon>Timematodea</taxon>
        <taxon>Timematoidea</taxon>
        <taxon>Timematidae</taxon>
        <taxon>Timema</taxon>
    </lineage>
</organism>
<dbReference type="GO" id="GO:0009247">
    <property type="term" value="P:glycolipid biosynthetic process"/>
    <property type="evidence" value="ECO:0007669"/>
    <property type="project" value="TreeGrafter"/>
</dbReference>
<dbReference type="InterPro" id="IPR005097">
    <property type="entry name" value="Sacchrp_dh_NADP-bd"/>
</dbReference>
<gene>
    <name evidence="3" type="ORF">TCEB3V08_LOCUS12425</name>
</gene>
<dbReference type="AlphaFoldDB" id="A0A7R9DLA9"/>